<protein>
    <submittedName>
        <fullName evidence="2">LexA family transcriptional regulator</fullName>
    </submittedName>
</protein>
<dbReference type="InterPro" id="IPR001387">
    <property type="entry name" value="Cro/C1-type_HTH"/>
</dbReference>
<dbReference type="CDD" id="cd00093">
    <property type="entry name" value="HTH_XRE"/>
    <property type="match status" value="1"/>
</dbReference>
<dbReference type="OrthoDB" id="9792157at2"/>
<dbReference type="CDD" id="cd06529">
    <property type="entry name" value="S24_LexA-like"/>
    <property type="match status" value="1"/>
</dbReference>
<evidence type="ECO:0000259" key="1">
    <source>
        <dbReference type="PROSITE" id="PS50943"/>
    </source>
</evidence>
<dbReference type="Gene3D" id="2.10.109.10">
    <property type="entry name" value="Umud Fragment, subunit A"/>
    <property type="match status" value="1"/>
</dbReference>
<dbReference type="GO" id="GO:0003677">
    <property type="term" value="F:DNA binding"/>
    <property type="evidence" value="ECO:0007669"/>
    <property type="project" value="InterPro"/>
</dbReference>
<dbReference type="SUPFAM" id="SSF51306">
    <property type="entry name" value="LexA/Signal peptidase"/>
    <property type="match status" value="1"/>
</dbReference>
<dbReference type="SUPFAM" id="SSF47413">
    <property type="entry name" value="lambda repressor-like DNA-binding domains"/>
    <property type="match status" value="1"/>
</dbReference>
<feature type="domain" description="HTH cro/C1-type" evidence="1">
    <location>
        <begin position="27"/>
        <end position="79"/>
    </location>
</feature>
<dbReference type="Pfam" id="PF00717">
    <property type="entry name" value="Peptidase_S24"/>
    <property type="match status" value="1"/>
</dbReference>
<dbReference type="InterPro" id="IPR039418">
    <property type="entry name" value="LexA-like"/>
</dbReference>
<dbReference type="InterPro" id="IPR050077">
    <property type="entry name" value="LexA_repressor"/>
</dbReference>
<dbReference type="SMART" id="SM00530">
    <property type="entry name" value="HTH_XRE"/>
    <property type="match status" value="1"/>
</dbReference>
<reference evidence="2 3" key="1">
    <citation type="submission" date="2019-06" db="EMBL/GenBank/DDBJ databases">
        <title>New taxonomy in bacterial strain CC-CFT640, isolated from vineyard.</title>
        <authorList>
            <person name="Lin S.-Y."/>
            <person name="Tsai C.-F."/>
            <person name="Young C.-C."/>
        </authorList>
    </citation>
    <scope>NUCLEOTIDE SEQUENCE [LARGE SCALE GENOMIC DNA]</scope>
    <source>
        <strain evidence="2 3">CC-CFT640</strain>
    </source>
</reference>
<keyword evidence="3" id="KW-1185">Reference proteome</keyword>
<gene>
    <name evidence="2" type="ORF">FHP25_24885</name>
</gene>
<name>A0A5C8PGV8_9HYPH</name>
<dbReference type="InterPro" id="IPR036286">
    <property type="entry name" value="LexA/Signal_pep-like_sf"/>
</dbReference>
<dbReference type="PANTHER" id="PTHR33516:SF2">
    <property type="entry name" value="LEXA REPRESSOR-RELATED"/>
    <property type="match status" value="1"/>
</dbReference>
<dbReference type="InterPro" id="IPR015927">
    <property type="entry name" value="Peptidase_S24_S26A/B/C"/>
</dbReference>
<dbReference type="AlphaFoldDB" id="A0A5C8PGV8"/>
<dbReference type="PROSITE" id="PS50943">
    <property type="entry name" value="HTH_CROC1"/>
    <property type="match status" value="1"/>
</dbReference>
<dbReference type="InterPro" id="IPR010982">
    <property type="entry name" value="Lambda_DNA-bd_dom_sf"/>
</dbReference>
<proteinExistence type="predicted"/>
<comment type="caution">
    <text evidence="2">The sequence shown here is derived from an EMBL/GenBank/DDBJ whole genome shotgun (WGS) entry which is preliminary data.</text>
</comment>
<evidence type="ECO:0000313" key="3">
    <source>
        <dbReference type="Proteomes" id="UP000321638"/>
    </source>
</evidence>
<dbReference type="Gene3D" id="1.10.260.40">
    <property type="entry name" value="lambda repressor-like DNA-binding domains"/>
    <property type="match status" value="1"/>
</dbReference>
<evidence type="ECO:0000313" key="2">
    <source>
        <dbReference type="EMBL" id="TXL72534.1"/>
    </source>
</evidence>
<dbReference type="Proteomes" id="UP000321638">
    <property type="component" value="Unassembled WGS sequence"/>
</dbReference>
<sequence length="228" mass="25432">MLASVQTLPTRQHWGMAKPKPTNYLGAWRQFRGLTLEQLAAGARTTKGQVSRLESGQRGLTVPWLRRLASALDTTADKLLQPPGTAPDDREITPAQMVPLLDSVRAGHWTEVTDPHPVVEHVPTWRKVGPRAFALRIEGDSMLPEFREGDVIIVDPDMEAVPGRYVVAKLERDQQATFKRYRLKSAGRPGQQVVELVPLNSDWPTLTITSDNRGHIVGVAVDHYRKLV</sequence>
<dbReference type="Pfam" id="PF13560">
    <property type="entry name" value="HTH_31"/>
    <property type="match status" value="1"/>
</dbReference>
<dbReference type="PANTHER" id="PTHR33516">
    <property type="entry name" value="LEXA REPRESSOR"/>
    <property type="match status" value="1"/>
</dbReference>
<accession>A0A5C8PGV8</accession>
<organism evidence="2 3">
    <name type="scientific">Vineibacter terrae</name>
    <dbReference type="NCBI Taxonomy" id="2586908"/>
    <lineage>
        <taxon>Bacteria</taxon>
        <taxon>Pseudomonadati</taxon>
        <taxon>Pseudomonadota</taxon>
        <taxon>Alphaproteobacteria</taxon>
        <taxon>Hyphomicrobiales</taxon>
        <taxon>Vineibacter</taxon>
    </lineage>
</organism>
<dbReference type="EMBL" id="VDUZ01000032">
    <property type="protein sequence ID" value="TXL72534.1"/>
    <property type="molecule type" value="Genomic_DNA"/>
</dbReference>